<feature type="compositionally biased region" description="Low complexity" evidence="1">
    <location>
        <begin position="252"/>
        <end position="268"/>
    </location>
</feature>
<feature type="region of interest" description="Disordered" evidence="1">
    <location>
        <begin position="1"/>
        <end position="316"/>
    </location>
</feature>
<evidence type="ECO:0000313" key="2">
    <source>
        <dbReference type="EMBL" id="KAL3426003.1"/>
    </source>
</evidence>
<feature type="compositionally biased region" description="Polar residues" evidence="1">
    <location>
        <begin position="87"/>
        <end position="99"/>
    </location>
</feature>
<protein>
    <submittedName>
        <fullName evidence="2">Uncharacterized protein</fullName>
    </submittedName>
</protein>
<evidence type="ECO:0000313" key="3">
    <source>
        <dbReference type="Proteomes" id="UP001629113"/>
    </source>
</evidence>
<reference evidence="2 3" key="1">
    <citation type="submission" date="2024-06" db="EMBL/GenBank/DDBJ databases">
        <title>Complete genome of Phlyctema vagabunda strain 19-DSS-EL-015.</title>
        <authorList>
            <person name="Fiorenzani C."/>
        </authorList>
    </citation>
    <scope>NUCLEOTIDE SEQUENCE [LARGE SCALE GENOMIC DNA]</scope>
    <source>
        <strain evidence="2 3">19-DSS-EL-015</strain>
    </source>
</reference>
<feature type="compositionally biased region" description="Basic and acidic residues" evidence="1">
    <location>
        <begin position="155"/>
        <end position="166"/>
    </location>
</feature>
<feature type="compositionally biased region" description="Polar residues" evidence="1">
    <location>
        <begin position="135"/>
        <end position="147"/>
    </location>
</feature>
<feature type="compositionally biased region" description="Low complexity" evidence="1">
    <location>
        <begin position="37"/>
        <end position="52"/>
    </location>
</feature>
<evidence type="ECO:0000256" key="1">
    <source>
        <dbReference type="SAM" id="MobiDB-lite"/>
    </source>
</evidence>
<keyword evidence="3" id="KW-1185">Reference proteome</keyword>
<gene>
    <name evidence="2" type="ORF">PVAG01_02794</name>
</gene>
<comment type="caution">
    <text evidence="2">The sequence shown here is derived from an EMBL/GenBank/DDBJ whole genome shotgun (WGS) entry which is preliminary data.</text>
</comment>
<accession>A0ABR4PRK3</accession>
<dbReference type="EMBL" id="JBFCZG010000002">
    <property type="protein sequence ID" value="KAL3426003.1"/>
    <property type="molecule type" value="Genomic_DNA"/>
</dbReference>
<organism evidence="2 3">
    <name type="scientific">Phlyctema vagabunda</name>
    <dbReference type="NCBI Taxonomy" id="108571"/>
    <lineage>
        <taxon>Eukaryota</taxon>
        <taxon>Fungi</taxon>
        <taxon>Dikarya</taxon>
        <taxon>Ascomycota</taxon>
        <taxon>Pezizomycotina</taxon>
        <taxon>Leotiomycetes</taxon>
        <taxon>Helotiales</taxon>
        <taxon>Dermateaceae</taxon>
        <taxon>Phlyctema</taxon>
    </lineage>
</organism>
<name>A0ABR4PRK3_9HELO</name>
<dbReference type="Proteomes" id="UP001629113">
    <property type="component" value="Unassembled WGS sequence"/>
</dbReference>
<feature type="compositionally biased region" description="Polar residues" evidence="1">
    <location>
        <begin position="275"/>
        <end position="285"/>
    </location>
</feature>
<proteinExistence type="predicted"/>
<sequence length="438" mass="47725">MSAAQSLSLPPTPGRGRSRFSKALPIPPPAVPEGKPKSPVASSLSKSLHSPLPSLPQPPPQITMSIPRKAVGANAVQTEANAAPLEPTSTRDSLSSIYSNYPGFRDSDENESLKDDGNETDAGTPPTLPPKDISDSANIVGSQQAGFETSPPRPEIWRRRSVKSERSITFPEIKIEKSNGATNTSTLPPERELPQLPPPQLPRSVTNRKPIPLRAAPPQPQAPDPMGSKLSKLKNKRSKGDKDAFISDGDSQVQPRTTQPTQTRLPTPEYRQTDRQQPLTPQLRSPHSPETPPQDATAPPEVPRKSESRNGFKQSQAHTLHDITSPLALPSPVAPPSNIKFPAMPGGPLSPNTVIVDGPPLEIQHFECYQAHKFLRNSRNSLCPVACMVCKKRDAEARWRCTWCCLRSCATCMQVLHEVPNKDLRLCLEQVEKTAITA</sequence>
<feature type="compositionally biased region" description="Basic and acidic residues" evidence="1">
    <location>
        <begin position="105"/>
        <end position="117"/>
    </location>
</feature>